<gene>
    <name evidence="1" type="ORF">M5K25_026779</name>
</gene>
<accession>A0ABD0TY89</accession>
<protein>
    <submittedName>
        <fullName evidence="1">Uncharacterized protein</fullName>
    </submittedName>
</protein>
<organism evidence="1 2">
    <name type="scientific">Dendrobium thyrsiflorum</name>
    <name type="common">Pinecone-like raceme dendrobium</name>
    <name type="synonym">Orchid</name>
    <dbReference type="NCBI Taxonomy" id="117978"/>
    <lineage>
        <taxon>Eukaryota</taxon>
        <taxon>Viridiplantae</taxon>
        <taxon>Streptophyta</taxon>
        <taxon>Embryophyta</taxon>
        <taxon>Tracheophyta</taxon>
        <taxon>Spermatophyta</taxon>
        <taxon>Magnoliopsida</taxon>
        <taxon>Liliopsida</taxon>
        <taxon>Asparagales</taxon>
        <taxon>Orchidaceae</taxon>
        <taxon>Epidendroideae</taxon>
        <taxon>Malaxideae</taxon>
        <taxon>Dendrobiinae</taxon>
        <taxon>Dendrobium</taxon>
    </lineage>
</organism>
<evidence type="ECO:0000313" key="2">
    <source>
        <dbReference type="Proteomes" id="UP001552299"/>
    </source>
</evidence>
<comment type="caution">
    <text evidence="1">The sequence shown here is derived from an EMBL/GenBank/DDBJ whole genome shotgun (WGS) entry which is preliminary data.</text>
</comment>
<proteinExistence type="predicted"/>
<reference evidence="1 2" key="1">
    <citation type="journal article" date="2024" name="Plant Biotechnol. J.">
        <title>Dendrobium thyrsiflorum genome and its molecular insights into genes involved in important horticultural traits.</title>
        <authorList>
            <person name="Chen B."/>
            <person name="Wang J.Y."/>
            <person name="Zheng P.J."/>
            <person name="Li K.L."/>
            <person name="Liang Y.M."/>
            <person name="Chen X.F."/>
            <person name="Zhang C."/>
            <person name="Zhao X."/>
            <person name="He X."/>
            <person name="Zhang G.Q."/>
            <person name="Liu Z.J."/>
            <person name="Xu Q."/>
        </authorList>
    </citation>
    <scope>NUCLEOTIDE SEQUENCE [LARGE SCALE GENOMIC DNA]</scope>
    <source>
        <strain evidence="1">GZMU011</strain>
    </source>
</reference>
<evidence type="ECO:0000313" key="1">
    <source>
        <dbReference type="EMBL" id="KAL0904650.1"/>
    </source>
</evidence>
<dbReference type="Proteomes" id="UP001552299">
    <property type="component" value="Unassembled WGS sequence"/>
</dbReference>
<dbReference type="EMBL" id="JANQDX010000019">
    <property type="protein sequence ID" value="KAL0904650.1"/>
    <property type="molecule type" value="Genomic_DNA"/>
</dbReference>
<name>A0ABD0TY89_DENTH</name>
<keyword evidence="2" id="KW-1185">Reference proteome</keyword>
<dbReference type="AlphaFoldDB" id="A0ABD0TY89"/>
<sequence>MIRKLAGRFRKMKAELGFTVGSLSSSVHTISNSIIDQQKRIVKEDSTDVPITKERMIVNHFKWIDEVDDAAFDIANDMIRRNP</sequence>